<dbReference type="RefSeq" id="WP_025874402.1">
    <property type="nucleotide sequence ID" value="NZ_CBXW010000003.1"/>
</dbReference>
<evidence type="ECO:0000313" key="1">
    <source>
        <dbReference type="EMBL" id="SLM23170.1"/>
    </source>
</evidence>
<dbReference type="Proteomes" id="UP000191133">
    <property type="component" value="Unassembled WGS sequence"/>
</dbReference>
<dbReference type="GeneID" id="64104925"/>
<dbReference type="EMBL" id="FWEU01000001">
    <property type="protein sequence ID" value="SLM23170.1"/>
    <property type="molecule type" value="Genomic_DNA"/>
</dbReference>
<sequence>MSHEPPILTPEMESLFFRIEHALNTAEGMAMMIGENEPADPQAHLRPGYSLQKITVAMMALSQHGRRLLHELREQHVRVTLH</sequence>
<dbReference type="AlphaFoldDB" id="A0A1W1GUY4"/>
<accession>A0A1W1GUY4</accession>
<organism evidence="1 2">
    <name type="scientific">Stenotrophomonas indicatrix</name>
    <dbReference type="NCBI Taxonomy" id="2045451"/>
    <lineage>
        <taxon>Bacteria</taxon>
        <taxon>Pseudomonadati</taxon>
        <taxon>Pseudomonadota</taxon>
        <taxon>Gammaproteobacteria</taxon>
        <taxon>Lysobacterales</taxon>
        <taxon>Lysobacteraceae</taxon>
        <taxon>Stenotrophomonas</taxon>
    </lineage>
</organism>
<proteinExistence type="predicted"/>
<protein>
    <submittedName>
        <fullName evidence="1">Uncharacterized protein</fullName>
    </submittedName>
</protein>
<name>A0A1W1GUY4_9GAMM</name>
<evidence type="ECO:0000313" key="2">
    <source>
        <dbReference type="Proteomes" id="UP000191133"/>
    </source>
</evidence>
<gene>
    <name evidence="1" type="ORF">SAMN04488690_0857</name>
</gene>
<reference evidence="2" key="1">
    <citation type="submission" date="2016-10" db="EMBL/GenBank/DDBJ databases">
        <authorList>
            <person name="Varghese N."/>
        </authorList>
    </citation>
    <scope>NUCLEOTIDE SEQUENCE [LARGE SCALE GENOMIC DNA]</scope>
    <source>
        <strain evidence="2">92MFCol6.1</strain>
    </source>
</reference>